<sequence length="445" mass="49766">MQTAHSDTYVQVLQEAPLNNQDERYMSTHHSTQPLTAQELADFERFINDPEAQTQVNYMVGNGSPSDTVQPTLYTSILANQRDTTSNRSNRNTPSERITTSTSRYISIAPAPARDGASQLVNPAIDLTGPISRHAETDDEEKFFNFSEGSIPPSPARDDASQVEDEAIDLKGPIPRQNETDGEEKFFNFTEGSKGVFEDFHTTSMQIVTGPIYMGYRASKSSRSSNVQAPDPIEDDENSIVCTLTIAGGDTTEQTFTVDPDVMERFLKPYKKLVHEGIGDTYEMWRKKRLAKPGDNNLSYRGNTMEDIAERSLWRAGEQASWLMADQKCSIMKSDTASLTLGELRVGVPVETLQRGSHEFIGPWLGYEVAEYSIRRKLDTTESEDDDPSNVENSQTESGSTAANPIPRVDLNLDLPEKQPSRIQPSRKAKETVKTYSRFFLDSFK</sequence>
<gene>
    <name evidence="2" type="ORF">I302_05618</name>
    <name evidence="3" type="ORF">I302_107116</name>
</gene>
<feature type="region of interest" description="Disordered" evidence="1">
    <location>
        <begin position="79"/>
        <end position="99"/>
    </location>
</feature>
<dbReference type="EMBL" id="CP144545">
    <property type="protein sequence ID" value="WVW85080.1"/>
    <property type="molecule type" value="Genomic_DNA"/>
</dbReference>
<dbReference type="EMBL" id="KI894022">
    <property type="protein sequence ID" value="OCF24159.1"/>
    <property type="molecule type" value="Genomic_DNA"/>
</dbReference>
<proteinExistence type="predicted"/>
<dbReference type="KEGG" id="kbi:30210017"/>
<dbReference type="VEuPathDB" id="FungiDB:I302_05618"/>
<feature type="region of interest" description="Disordered" evidence="1">
    <location>
        <begin position="379"/>
        <end position="432"/>
    </location>
</feature>
<organism evidence="2">
    <name type="scientific">Kwoniella bestiolae CBS 10118</name>
    <dbReference type="NCBI Taxonomy" id="1296100"/>
    <lineage>
        <taxon>Eukaryota</taxon>
        <taxon>Fungi</taxon>
        <taxon>Dikarya</taxon>
        <taxon>Basidiomycota</taxon>
        <taxon>Agaricomycotina</taxon>
        <taxon>Tremellomycetes</taxon>
        <taxon>Tremellales</taxon>
        <taxon>Cryptococcaceae</taxon>
        <taxon>Kwoniella</taxon>
    </lineage>
</organism>
<evidence type="ECO:0000313" key="2">
    <source>
        <dbReference type="EMBL" id="OCF24159.1"/>
    </source>
</evidence>
<evidence type="ECO:0000313" key="4">
    <source>
        <dbReference type="Proteomes" id="UP000092730"/>
    </source>
</evidence>
<reference evidence="2" key="1">
    <citation type="submission" date="2013-07" db="EMBL/GenBank/DDBJ databases">
        <title>The Genome Sequence of Cryptococcus bestiolae CBS10118.</title>
        <authorList>
            <consortium name="The Broad Institute Genome Sequencing Platform"/>
            <person name="Cuomo C."/>
            <person name="Litvintseva A."/>
            <person name="Chen Y."/>
            <person name="Heitman J."/>
            <person name="Sun S."/>
            <person name="Springer D."/>
            <person name="Dromer F."/>
            <person name="Young S.K."/>
            <person name="Zeng Q."/>
            <person name="Gargeya S."/>
            <person name="Fitzgerald M."/>
            <person name="Abouelleil A."/>
            <person name="Alvarado L."/>
            <person name="Berlin A.M."/>
            <person name="Chapman S.B."/>
            <person name="Dewar J."/>
            <person name="Goldberg J."/>
            <person name="Griggs A."/>
            <person name="Gujja S."/>
            <person name="Hansen M."/>
            <person name="Howarth C."/>
            <person name="Imamovic A."/>
            <person name="Larimer J."/>
            <person name="McCowan C."/>
            <person name="Murphy C."/>
            <person name="Pearson M."/>
            <person name="Priest M."/>
            <person name="Roberts A."/>
            <person name="Saif S."/>
            <person name="Shea T."/>
            <person name="Sykes S."/>
            <person name="Wortman J."/>
            <person name="Nusbaum C."/>
            <person name="Birren B."/>
        </authorList>
    </citation>
    <scope>NUCLEOTIDE SEQUENCE [LARGE SCALE GENOMIC DNA]</scope>
    <source>
        <strain evidence="2">CBS 10118</strain>
    </source>
</reference>
<keyword evidence="4" id="KW-1185">Reference proteome</keyword>
<dbReference type="Proteomes" id="UP000092730">
    <property type="component" value="Chromosome 5"/>
</dbReference>
<reference evidence="3" key="4">
    <citation type="submission" date="2024-02" db="EMBL/GenBank/DDBJ databases">
        <title>Comparative genomics of Cryptococcus and Kwoniella reveals pathogenesis evolution and contrasting modes of karyotype evolution via chromosome fusion or intercentromeric recombination.</title>
        <authorList>
            <person name="Coelho M.A."/>
            <person name="David-Palma M."/>
            <person name="Shea T."/>
            <person name="Bowers K."/>
            <person name="McGinley-Smith S."/>
            <person name="Mohammad A.W."/>
            <person name="Gnirke A."/>
            <person name="Yurkov A.M."/>
            <person name="Nowrousian M."/>
            <person name="Sun S."/>
            <person name="Cuomo C.A."/>
            <person name="Heitman J."/>
        </authorList>
    </citation>
    <scope>NUCLEOTIDE SEQUENCE</scope>
    <source>
        <strain evidence="3">CBS 10118</strain>
    </source>
</reference>
<name>A0A1B9FZH1_9TREE</name>
<evidence type="ECO:0000313" key="3">
    <source>
        <dbReference type="EMBL" id="WVW85080.1"/>
    </source>
</evidence>
<dbReference type="AlphaFoldDB" id="A0A1B9FZH1"/>
<accession>A0A1B9FZH1</accession>
<dbReference type="RefSeq" id="XP_019045229.1">
    <property type="nucleotide sequence ID" value="XM_019192232.1"/>
</dbReference>
<feature type="compositionally biased region" description="Polar residues" evidence="1">
    <location>
        <begin position="390"/>
        <end position="403"/>
    </location>
</feature>
<reference evidence="3" key="2">
    <citation type="submission" date="2013-07" db="EMBL/GenBank/DDBJ databases">
        <authorList>
            <consortium name="The Broad Institute Genome Sequencing Platform"/>
            <person name="Cuomo C."/>
            <person name="Litvintseva A."/>
            <person name="Chen Y."/>
            <person name="Heitman J."/>
            <person name="Sun S."/>
            <person name="Springer D."/>
            <person name="Dromer F."/>
            <person name="Young S.K."/>
            <person name="Zeng Q."/>
            <person name="Gargeya S."/>
            <person name="Fitzgerald M."/>
            <person name="Abouelleil A."/>
            <person name="Alvarado L."/>
            <person name="Berlin A.M."/>
            <person name="Chapman S.B."/>
            <person name="Dewar J."/>
            <person name="Goldberg J."/>
            <person name="Griggs A."/>
            <person name="Gujja S."/>
            <person name="Hansen M."/>
            <person name="Howarth C."/>
            <person name="Imamovic A."/>
            <person name="Larimer J."/>
            <person name="McCowan C."/>
            <person name="Murphy C."/>
            <person name="Pearson M."/>
            <person name="Priest M."/>
            <person name="Roberts A."/>
            <person name="Saif S."/>
            <person name="Shea T."/>
            <person name="Sykes S."/>
            <person name="Wortman J."/>
            <person name="Nusbaum C."/>
            <person name="Birren B."/>
        </authorList>
    </citation>
    <scope>NUCLEOTIDE SEQUENCE</scope>
    <source>
        <strain evidence="3">CBS 10118</strain>
    </source>
</reference>
<reference evidence="2" key="3">
    <citation type="submission" date="2014-01" db="EMBL/GenBank/DDBJ databases">
        <title>Evolution of pathogenesis and genome organization in the Tremellales.</title>
        <authorList>
            <person name="Cuomo C."/>
            <person name="Litvintseva A."/>
            <person name="Heitman J."/>
            <person name="Chen Y."/>
            <person name="Sun S."/>
            <person name="Springer D."/>
            <person name="Dromer F."/>
            <person name="Young S."/>
            <person name="Zeng Q."/>
            <person name="Chapman S."/>
            <person name="Gujja S."/>
            <person name="Saif S."/>
            <person name="Birren B."/>
        </authorList>
    </citation>
    <scope>NUCLEOTIDE SEQUENCE</scope>
    <source>
        <strain evidence="2">CBS 10118</strain>
    </source>
</reference>
<evidence type="ECO:0000256" key="1">
    <source>
        <dbReference type="SAM" id="MobiDB-lite"/>
    </source>
</evidence>
<dbReference type="GeneID" id="30210017"/>
<protein>
    <submittedName>
        <fullName evidence="2">Uncharacterized protein</fullName>
    </submittedName>
</protein>